<accession>A0A0F8WR10</accession>
<protein>
    <submittedName>
        <fullName evidence="1">Uncharacterized protein</fullName>
    </submittedName>
</protein>
<evidence type="ECO:0000313" key="1">
    <source>
        <dbReference type="EMBL" id="KKK50795.1"/>
    </source>
</evidence>
<sequence length="52" mass="5830">MRYKVGELVTAKKCPRCNAEPTSGLVAEPMYGNWFFNCSKCGFAIKVDQQPD</sequence>
<organism evidence="1">
    <name type="scientific">marine sediment metagenome</name>
    <dbReference type="NCBI Taxonomy" id="412755"/>
    <lineage>
        <taxon>unclassified sequences</taxon>
        <taxon>metagenomes</taxon>
        <taxon>ecological metagenomes</taxon>
    </lineage>
</organism>
<gene>
    <name evidence="1" type="ORF">LCGC14_3121450</name>
</gene>
<dbReference type="AlphaFoldDB" id="A0A0F8WR10"/>
<reference evidence="1" key="1">
    <citation type="journal article" date="2015" name="Nature">
        <title>Complex archaea that bridge the gap between prokaryotes and eukaryotes.</title>
        <authorList>
            <person name="Spang A."/>
            <person name="Saw J.H."/>
            <person name="Jorgensen S.L."/>
            <person name="Zaremba-Niedzwiedzka K."/>
            <person name="Martijn J."/>
            <person name="Lind A.E."/>
            <person name="van Eijk R."/>
            <person name="Schleper C."/>
            <person name="Guy L."/>
            <person name="Ettema T.J."/>
        </authorList>
    </citation>
    <scope>NUCLEOTIDE SEQUENCE</scope>
</reference>
<proteinExistence type="predicted"/>
<dbReference type="EMBL" id="LAZR01067839">
    <property type="protein sequence ID" value="KKK50795.1"/>
    <property type="molecule type" value="Genomic_DNA"/>
</dbReference>
<name>A0A0F8WR10_9ZZZZ</name>
<comment type="caution">
    <text evidence="1">The sequence shown here is derived from an EMBL/GenBank/DDBJ whole genome shotgun (WGS) entry which is preliminary data.</text>
</comment>